<keyword evidence="4" id="KW-1185">Reference proteome</keyword>
<evidence type="ECO:0000259" key="2">
    <source>
        <dbReference type="Pfam" id="PF08327"/>
    </source>
</evidence>
<name>A0AAE3HAD7_9EURY</name>
<accession>A0AAE3HAD7</accession>
<dbReference type="AlphaFoldDB" id="A0AAE3HAD7"/>
<dbReference type="Pfam" id="PF08327">
    <property type="entry name" value="AHSA1"/>
    <property type="match status" value="1"/>
</dbReference>
<feature type="domain" description="Activator of Hsp90 ATPase homologue 1/2-like C-terminal" evidence="2">
    <location>
        <begin position="11"/>
        <end position="149"/>
    </location>
</feature>
<dbReference type="Proteomes" id="UP001206983">
    <property type="component" value="Unassembled WGS sequence"/>
</dbReference>
<dbReference type="CDD" id="cd07814">
    <property type="entry name" value="SRPBCC_CalC_Aha1-like"/>
    <property type="match status" value="1"/>
</dbReference>
<proteinExistence type="inferred from homology"/>
<dbReference type="EMBL" id="JTEO01000004">
    <property type="protein sequence ID" value="MCQ6962469.1"/>
    <property type="molecule type" value="Genomic_DNA"/>
</dbReference>
<reference evidence="3 4" key="1">
    <citation type="journal article" date="2011" name="Appl. Environ. Microbiol.">
        <title>Methanogenic archaea isolated from Taiwan's Chelungpu fault.</title>
        <authorList>
            <person name="Wu S.Y."/>
            <person name="Lai M.C."/>
        </authorList>
    </citation>
    <scope>NUCLEOTIDE SEQUENCE [LARGE SCALE GENOMIC DNA]</scope>
    <source>
        <strain evidence="3 4">St545Mb</strain>
    </source>
</reference>
<sequence>MRKLHYSIVINAPKEKVWNTMLNQDSYRLWTEVFGPGSQYAGDWSKGSKMLFLAPDETGAGSGMVSRIKENRPYEYISIEHIGIVQGGKEYTSGEAVKEWAGALENYTFREMDGRTEVMVDVDTAEEEYEEMFQTTWPKALQKLKELAEKEAS</sequence>
<dbReference type="RefSeq" id="WP_256622244.1">
    <property type="nucleotide sequence ID" value="NZ_JTEO01000004.1"/>
</dbReference>
<evidence type="ECO:0000256" key="1">
    <source>
        <dbReference type="ARBA" id="ARBA00006817"/>
    </source>
</evidence>
<organism evidence="3 4">
    <name type="scientific">Methanolobus chelungpuianus</name>
    <dbReference type="NCBI Taxonomy" id="502115"/>
    <lineage>
        <taxon>Archaea</taxon>
        <taxon>Methanobacteriati</taxon>
        <taxon>Methanobacteriota</taxon>
        <taxon>Stenosarchaea group</taxon>
        <taxon>Methanomicrobia</taxon>
        <taxon>Methanosarcinales</taxon>
        <taxon>Methanosarcinaceae</taxon>
        <taxon>Methanolobus</taxon>
    </lineage>
</organism>
<dbReference type="SUPFAM" id="SSF55961">
    <property type="entry name" value="Bet v1-like"/>
    <property type="match status" value="1"/>
</dbReference>
<comment type="caution">
    <text evidence="3">The sequence shown here is derived from an EMBL/GenBank/DDBJ whole genome shotgun (WGS) entry which is preliminary data.</text>
</comment>
<evidence type="ECO:0000313" key="3">
    <source>
        <dbReference type="EMBL" id="MCQ6962469.1"/>
    </source>
</evidence>
<dbReference type="Gene3D" id="3.30.530.20">
    <property type="match status" value="1"/>
</dbReference>
<evidence type="ECO:0000313" key="4">
    <source>
        <dbReference type="Proteomes" id="UP001206983"/>
    </source>
</evidence>
<protein>
    <submittedName>
        <fullName evidence="3">ATPase</fullName>
    </submittedName>
</protein>
<dbReference type="InterPro" id="IPR023393">
    <property type="entry name" value="START-like_dom_sf"/>
</dbReference>
<dbReference type="InterPro" id="IPR013538">
    <property type="entry name" value="ASHA1/2-like_C"/>
</dbReference>
<gene>
    <name evidence="3" type="ORF">PV02_04705</name>
</gene>
<comment type="similarity">
    <text evidence="1">Belongs to the AHA1 family.</text>
</comment>